<dbReference type="Pfam" id="PF00581">
    <property type="entry name" value="Rhodanese"/>
    <property type="match status" value="2"/>
</dbReference>
<protein>
    <submittedName>
        <fullName evidence="4">Parvulin-type peptidyl prolyl cis/trans isomerase</fullName>
    </submittedName>
</protein>
<feature type="domain" description="Rhodanese" evidence="3">
    <location>
        <begin position="542"/>
        <end position="634"/>
    </location>
</feature>
<reference evidence="5" key="3">
    <citation type="submission" date="2015-04" db="UniProtKB">
        <authorList>
            <consortium name="EnsemblPlants"/>
        </authorList>
    </citation>
    <scope>IDENTIFICATION</scope>
    <source>
        <strain evidence="5">cv. Jemalong A17</strain>
    </source>
</reference>
<dbReference type="STRING" id="3880.G7K321"/>
<dbReference type="ExpressionAtlas" id="G7K321">
    <property type="expression patterns" value="differential"/>
</dbReference>
<dbReference type="SUPFAM" id="SSF52821">
    <property type="entry name" value="Rhodanese/Cell cycle control phosphatase"/>
    <property type="match status" value="2"/>
</dbReference>
<dbReference type="InterPro" id="IPR046357">
    <property type="entry name" value="PPIase_dom_sf"/>
</dbReference>
<name>G7K321_MEDTR</name>
<dbReference type="PANTHER" id="PTHR43629">
    <property type="entry name" value="PEPTIDYL-PROLYL CIS-TRANS ISOMERASE"/>
    <property type="match status" value="1"/>
</dbReference>
<keyword evidence="1 4" id="KW-0413">Isomerase</keyword>
<dbReference type="EnsemblPlants" id="AET00193">
    <property type="protein sequence ID" value="AET00193"/>
    <property type="gene ID" value="MTR_5g089330"/>
</dbReference>
<dbReference type="PROSITE" id="PS50206">
    <property type="entry name" value="RHODANESE_3"/>
    <property type="match status" value="2"/>
</dbReference>
<dbReference type="PROSITE" id="PS50198">
    <property type="entry name" value="PPIC_PPIASE_2"/>
    <property type="match status" value="2"/>
</dbReference>
<reference evidence="4 6" key="1">
    <citation type="journal article" date="2011" name="Nature">
        <title>The Medicago genome provides insight into the evolution of rhizobial symbioses.</title>
        <authorList>
            <person name="Young N.D."/>
            <person name="Debelle F."/>
            <person name="Oldroyd G.E."/>
            <person name="Geurts R."/>
            <person name="Cannon S.B."/>
            <person name="Udvardi M.K."/>
            <person name="Benedito V.A."/>
            <person name="Mayer K.F."/>
            <person name="Gouzy J."/>
            <person name="Schoof H."/>
            <person name="Van de Peer Y."/>
            <person name="Proost S."/>
            <person name="Cook D.R."/>
            <person name="Meyers B.C."/>
            <person name="Spannagl M."/>
            <person name="Cheung F."/>
            <person name="De Mita S."/>
            <person name="Krishnakumar V."/>
            <person name="Gundlach H."/>
            <person name="Zhou S."/>
            <person name="Mudge J."/>
            <person name="Bharti A.K."/>
            <person name="Murray J.D."/>
            <person name="Naoumkina M.A."/>
            <person name="Rosen B."/>
            <person name="Silverstein K.A."/>
            <person name="Tang H."/>
            <person name="Rombauts S."/>
            <person name="Zhao P.X."/>
            <person name="Zhou P."/>
            <person name="Barbe V."/>
            <person name="Bardou P."/>
            <person name="Bechner M."/>
            <person name="Bellec A."/>
            <person name="Berger A."/>
            <person name="Berges H."/>
            <person name="Bidwell S."/>
            <person name="Bisseling T."/>
            <person name="Choisne N."/>
            <person name="Couloux A."/>
            <person name="Denny R."/>
            <person name="Deshpande S."/>
            <person name="Dai X."/>
            <person name="Doyle J.J."/>
            <person name="Dudez A.M."/>
            <person name="Farmer A.D."/>
            <person name="Fouteau S."/>
            <person name="Franken C."/>
            <person name="Gibelin C."/>
            <person name="Gish J."/>
            <person name="Goldstein S."/>
            <person name="Gonzalez A.J."/>
            <person name="Green P.J."/>
            <person name="Hallab A."/>
            <person name="Hartog M."/>
            <person name="Hua A."/>
            <person name="Humphray S.J."/>
            <person name="Jeong D.H."/>
            <person name="Jing Y."/>
            <person name="Jocker A."/>
            <person name="Kenton S.M."/>
            <person name="Kim D.J."/>
            <person name="Klee K."/>
            <person name="Lai H."/>
            <person name="Lang C."/>
            <person name="Lin S."/>
            <person name="Macmil S.L."/>
            <person name="Magdelenat G."/>
            <person name="Matthews L."/>
            <person name="McCorrison J."/>
            <person name="Monaghan E.L."/>
            <person name="Mun J.H."/>
            <person name="Najar F.Z."/>
            <person name="Nicholson C."/>
            <person name="Noirot C."/>
            <person name="O'Bleness M."/>
            <person name="Paule C.R."/>
            <person name="Poulain J."/>
            <person name="Prion F."/>
            <person name="Qin B."/>
            <person name="Qu C."/>
            <person name="Retzel E.F."/>
            <person name="Riddle C."/>
            <person name="Sallet E."/>
            <person name="Samain S."/>
            <person name="Samson N."/>
            <person name="Sanders I."/>
            <person name="Saurat O."/>
            <person name="Scarpelli C."/>
            <person name="Schiex T."/>
            <person name="Segurens B."/>
            <person name="Severin A.J."/>
            <person name="Sherrier D.J."/>
            <person name="Shi R."/>
            <person name="Sims S."/>
            <person name="Singer S.R."/>
            <person name="Sinharoy S."/>
            <person name="Sterck L."/>
            <person name="Viollet A."/>
            <person name="Wang B.B."/>
            <person name="Wang K."/>
            <person name="Wang M."/>
            <person name="Wang X."/>
            <person name="Warfsmann J."/>
            <person name="Weissenbach J."/>
            <person name="White D.D."/>
            <person name="White J.D."/>
            <person name="Wiley G.B."/>
            <person name="Wincker P."/>
            <person name="Xing Y."/>
            <person name="Yang L."/>
            <person name="Yao Z."/>
            <person name="Ying F."/>
            <person name="Zhai J."/>
            <person name="Zhou L."/>
            <person name="Zuber A."/>
            <person name="Denarie J."/>
            <person name="Dixon R.A."/>
            <person name="May G.D."/>
            <person name="Schwartz D.C."/>
            <person name="Rogers J."/>
            <person name="Quetier F."/>
            <person name="Town C.D."/>
            <person name="Roe B.A."/>
        </authorList>
    </citation>
    <scope>NUCLEOTIDE SEQUENCE [LARGE SCALE GENOMIC DNA]</scope>
    <source>
        <strain evidence="4">A17</strain>
        <strain evidence="5 6">cv. Jemalong A17</strain>
    </source>
</reference>
<feature type="domain" description="PpiC" evidence="2">
    <location>
        <begin position="84"/>
        <end position="174"/>
    </location>
</feature>
<dbReference type="SUPFAM" id="SSF54534">
    <property type="entry name" value="FKBP-like"/>
    <property type="match status" value="2"/>
</dbReference>
<dbReference type="InterPro" id="IPR036873">
    <property type="entry name" value="Rhodanese-like_dom_sf"/>
</dbReference>
<evidence type="ECO:0000259" key="2">
    <source>
        <dbReference type="PROSITE" id="PS50198"/>
    </source>
</evidence>
<sequence>MLRVCRLRVGMAIPKLSELSIIPSLFSFSFTSHSHSQMHTFSSIKTFHFHSPSSLPLSPFTFIMSPYATTLYSTGSSAVEGGGEREVLVQHLLVKEDDEKLFLNLQKRLSAGEDLSDLAVDYSVCPSKEEGGRLGWVRKGQMVPEFEEAVFSAPLNKVVMCKTKFGWHLLQVLSEREESVFQDIQPDELHVKLQDPNFSKEAQLIDVREPEEVDKASLPGFMVLPLLQFGTWVPEINTKLDLQKNTYVLCHHGIRSLKVARWLQSQGFRKIYNISGGINAYAVQVDPSIPTYNRVKFGERTPSNILASHPFGTFNSYLRGKNRCHSFLCRLCVVLDSSKAKAEEAMLRACQFRVGLPIPKLSSLSTIPSIFSFSFPSHSHSKIHTFSYKKPFHFHSPSLPLSPFTSTMPPKASASYSTGGSSVEGGAEREILVQHLLVKEDDPKLLVDLQQRVAAGEDLSDLAVEHSICPSKDEGGMLGWVRKGQMVPEFEEAAFSAPLNKIVRCKTQFGWHLLQVLSEREEPVLLDIQPDELHVKFQDPNFLEEAQLIDVREPEEVTTASLPGFTVLPLRQFGTWGPEINSKFDLQKDTYVLCHHGVRSLQVARWLQSQGFRKVYNISGGIHAYAVKVDPSVPTY</sequence>
<dbReference type="InterPro" id="IPR001763">
    <property type="entry name" value="Rhodanese-like_dom"/>
</dbReference>
<keyword evidence="1" id="KW-0697">Rotamase</keyword>
<evidence type="ECO:0000259" key="3">
    <source>
        <dbReference type="PROSITE" id="PS50206"/>
    </source>
</evidence>
<dbReference type="PANTHER" id="PTHR43629:SF2">
    <property type="entry name" value="RHODANESE-LIKE_PPIC DOMAIN-CONTAINING PROTEIN 12, CHLOROPLASTIC"/>
    <property type="match status" value="1"/>
</dbReference>
<evidence type="ECO:0000313" key="5">
    <source>
        <dbReference type="EnsemblPlants" id="AET00193"/>
    </source>
</evidence>
<reference evidence="4 6" key="2">
    <citation type="journal article" date="2014" name="BMC Genomics">
        <title>An improved genome release (version Mt4.0) for the model legume Medicago truncatula.</title>
        <authorList>
            <person name="Tang H."/>
            <person name="Krishnakumar V."/>
            <person name="Bidwell S."/>
            <person name="Rosen B."/>
            <person name="Chan A."/>
            <person name="Zhou S."/>
            <person name="Gentzbittel L."/>
            <person name="Childs K.L."/>
            <person name="Yandell M."/>
            <person name="Gundlach H."/>
            <person name="Mayer K.F."/>
            <person name="Schwartz D.C."/>
            <person name="Town C.D."/>
        </authorList>
    </citation>
    <scope>GENOME REANNOTATION</scope>
    <source>
        <strain evidence="5 6">cv. Jemalong A17</strain>
    </source>
</reference>
<dbReference type="InterPro" id="IPR000297">
    <property type="entry name" value="PPIase_PpiC"/>
</dbReference>
<evidence type="ECO:0000313" key="6">
    <source>
        <dbReference type="Proteomes" id="UP000002051"/>
    </source>
</evidence>
<accession>G7K321</accession>
<dbReference type="SMART" id="SM00450">
    <property type="entry name" value="RHOD"/>
    <property type="match status" value="2"/>
</dbReference>
<evidence type="ECO:0000256" key="1">
    <source>
        <dbReference type="PROSITE-ProRule" id="PRU00278"/>
    </source>
</evidence>
<dbReference type="Pfam" id="PF13616">
    <property type="entry name" value="Rotamase_3"/>
    <property type="match status" value="2"/>
</dbReference>
<gene>
    <name evidence="4" type="ordered locus">MTR_5g089330</name>
</gene>
<dbReference type="CDD" id="cd01528">
    <property type="entry name" value="RHOD_2"/>
    <property type="match status" value="1"/>
</dbReference>
<dbReference type="AlphaFoldDB" id="G7K321"/>
<dbReference type="Gene3D" id="3.40.250.10">
    <property type="entry name" value="Rhodanese-like domain"/>
    <property type="match status" value="2"/>
</dbReference>
<evidence type="ECO:0000313" key="4">
    <source>
        <dbReference type="EMBL" id="AET00193.2"/>
    </source>
</evidence>
<dbReference type="Gene3D" id="3.10.50.40">
    <property type="match status" value="2"/>
</dbReference>
<proteinExistence type="predicted"/>
<dbReference type="GO" id="GO:0003755">
    <property type="term" value="F:peptidyl-prolyl cis-trans isomerase activity"/>
    <property type="evidence" value="ECO:0000318"/>
    <property type="project" value="GO_Central"/>
</dbReference>
<feature type="domain" description="PpiC" evidence="2">
    <location>
        <begin position="428"/>
        <end position="518"/>
    </location>
</feature>
<dbReference type="InterPro" id="IPR052204">
    <property type="entry name" value="PpiC/parvulin_rotamase"/>
</dbReference>
<accession>A0A0C3XT54</accession>
<keyword evidence="6" id="KW-1185">Reference proteome</keyword>
<dbReference type="Proteomes" id="UP000002051">
    <property type="component" value="Chromosome 5"/>
</dbReference>
<feature type="domain" description="Rhodanese" evidence="3">
    <location>
        <begin position="198"/>
        <end position="290"/>
    </location>
</feature>
<dbReference type="EMBL" id="CM001221">
    <property type="protein sequence ID" value="AET00193.2"/>
    <property type="molecule type" value="Genomic_DNA"/>
</dbReference>
<dbReference type="PaxDb" id="3880-AET00193"/>
<dbReference type="eggNOG" id="KOG2017">
    <property type="taxonomic scope" value="Eukaryota"/>
</dbReference>
<dbReference type="HOGENOM" id="CLU_430476_0_0_1"/>
<organism evidence="4 6">
    <name type="scientific">Medicago truncatula</name>
    <name type="common">Barrel medic</name>
    <name type="synonym">Medicago tribuloides</name>
    <dbReference type="NCBI Taxonomy" id="3880"/>
    <lineage>
        <taxon>Eukaryota</taxon>
        <taxon>Viridiplantae</taxon>
        <taxon>Streptophyta</taxon>
        <taxon>Embryophyta</taxon>
        <taxon>Tracheophyta</taxon>
        <taxon>Spermatophyta</taxon>
        <taxon>Magnoliopsida</taxon>
        <taxon>eudicotyledons</taxon>
        <taxon>Gunneridae</taxon>
        <taxon>Pentapetalae</taxon>
        <taxon>rosids</taxon>
        <taxon>fabids</taxon>
        <taxon>Fabales</taxon>
        <taxon>Fabaceae</taxon>
        <taxon>Papilionoideae</taxon>
        <taxon>50 kb inversion clade</taxon>
        <taxon>NPAAA clade</taxon>
        <taxon>Hologalegina</taxon>
        <taxon>IRL clade</taxon>
        <taxon>Trifolieae</taxon>
        <taxon>Medicago</taxon>
    </lineage>
</organism>